<keyword evidence="2" id="KW-0238">DNA-binding</keyword>
<evidence type="ECO:0000313" key="5">
    <source>
        <dbReference type="EMBL" id="CUX65120.1"/>
    </source>
</evidence>
<dbReference type="SMART" id="SM00342">
    <property type="entry name" value="HTH_ARAC"/>
    <property type="match status" value="1"/>
</dbReference>
<evidence type="ECO:0000256" key="1">
    <source>
        <dbReference type="ARBA" id="ARBA00023015"/>
    </source>
</evidence>
<sequence>MSIETLIDVQHGFVFGEWHYSDGGAYGPLSGAYVTLLMIHRGAARVFYDGAERTLVTGECAVIVNRASLHIVYQKYIRTHVSWCEARPAALTRRATAADAPLARKLEISERLLQLQKLGIDLGLESASTRNGFRNALGLAVFGAYAFESKLIEEQQRIPNGLLRVKTYIDENFASECTVRQLADIGALTPTYLVASFARHFGITPIRHLWGVRAAHARRLLLHTNLTASDISFRCGYKSPYHFSRHIKQVYGLSPKALRESKAYRQPSNALEEVKDVVY</sequence>
<proteinExistence type="predicted"/>
<dbReference type="PANTHER" id="PTHR46796">
    <property type="entry name" value="HTH-TYPE TRANSCRIPTIONAL ACTIVATOR RHAS-RELATED"/>
    <property type="match status" value="1"/>
</dbReference>
<gene>
    <name evidence="5" type="ORF">AGR4C_pa40011</name>
</gene>
<dbReference type="Proteomes" id="UP000191897">
    <property type="component" value="Unassembled WGS sequence"/>
</dbReference>
<organism evidence="5 6">
    <name type="scientific">Agrobacterium tumefaciens str. Kerr 14</name>
    <dbReference type="NCBI Taxonomy" id="1183424"/>
    <lineage>
        <taxon>Bacteria</taxon>
        <taxon>Pseudomonadati</taxon>
        <taxon>Pseudomonadota</taxon>
        <taxon>Alphaproteobacteria</taxon>
        <taxon>Hyphomicrobiales</taxon>
        <taxon>Rhizobiaceae</taxon>
        <taxon>Rhizobium/Agrobacterium group</taxon>
        <taxon>Agrobacterium</taxon>
        <taxon>Agrobacterium tumefaciens complex</taxon>
    </lineage>
</organism>
<dbReference type="RefSeq" id="WP_080867498.1">
    <property type="nucleotide sequence ID" value="NZ_LT009732.1"/>
</dbReference>
<feature type="domain" description="HTH araC/xylS-type" evidence="4">
    <location>
        <begin position="163"/>
        <end position="261"/>
    </location>
</feature>
<evidence type="ECO:0000313" key="6">
    <source>
        <dbReference type="Proteomes" id="UP000191897"/>
    </source>
</evidence>
<evidence type="ECO:0000256" key="3">
    <source>
        <dbReference type="ARBA" id="ARBA00023163"/>
    </source>
</evidence>
<dbReference type="GO" id="GO:0043565">
    <property type="term" value="F:sequence-specific DNA binding"/>
    <property type="evidence" value="ECO:0007669"/>
    <property type="project" value="InterPro"/>
</dbReference>
<name>A0A1S7S9M2_AGRTU</name>
<dbReference type="PROSITE" id="PS01124">
    <property type="entry name" value="HTH_ARAC_FAMILY_2"/>
    <property type="match status" value="1"/>
</dbReference>
<keyword evidence="3" id="KW-0804">Transcription</keyword>
<dbReference type="GO" id="GO:0003700">
    <property type="term" value="F:DNA-binding transcription factor activity"/>
    <property type="evidence" value="ECO:0007669"/>
    <property type="project" value="InterPro"/>
</dbReference>
<dbReference type="Gene3D" id="1.10.10.60">
    <property type="entry name" value="Homeodomain-like"/>
    <property type="match status" value="1"/>
</dbReference>
<keyword evidence="1" id="KW-0805">Transcription regulation</keyword>
<accession>A0A1S7S9M2</accession>
<dbReference type="InterPro" id="IPR018060">
    <property type="entry name" value="HTH_AraC"/>
</dbReference>
<dbReference type="AlphaFoldDB" id="A0A1S7S9M2"/>
<reference evidence="5 6" key="1">
    <citation type="submission" date="2016-01" db="EMBL/GenBank/DDBJ databases">
        <authorList>
            <person name="Oliw E.H."/>
        </authorList>
    </citation>
    <scope>NUCLEOTIDE SEQUENCE [LARGE SCALE GENOMIC DNA]</scope>
    <source>
        <strain evidence="5 6">Kerr 14</strain>
    </source>
</reference>
<dbReference type="Pfam" id="PF12833">
    <property type="entry name" value="HTH_18"/>
    <property type="match status" value="1"/>
</dbReference>
<protein>
    <recommendedName>
        <fullName evidence="4">HTH araC/xylS-type domain-containing protein</fullName>
    </recommendedName>
</protein>
<dbReference type="InterPro" id="IPR050204">
    <property type="entry name" value="AraC_XylS_family_regulators"/>
</dbReference>
<dbReference type="EMBL" id="FBWC01000035">
    <property type="protein sequence ID" value="CUX65120.1"/>
    <property type="molecule type" value="Genomic_DNA"/>
</dbReference>
<evidence type="ECO:0000256" key="2">
    <source>
        <dbReference type="ARBA" id="ARBA00023125"/>
    </source>
</evidence>
<dbReference type="SUPFAM" id="SSF46689">
    <property type="entry name" value="Homeodomain-like"/>
    <property type="match status" value="1"/>
</dbReference>
<dbReference type="InterPro" id="IPR009057">
    <property type="entry name" value="Homeodomain-like_sf"/>
</dbReference>
<evidence type="ECO:0000259" key="4">
    <source>
        <dbReference type="PROSITE" id="PS01124"/>
    </source>
</evidence>